<dbReference type="Pfam" id="PF13419">
    <property type="entry name" value="HAD_2"/>
    <property type="match status" value="1"/>
</dbReference>
<dbReference type="EMBL" id="JAGSPA010000002">
    <property type="protein sequence ID" value="MBV7256158.1"/>
    <property type="molecule type" value="Genomic_DNA"/>
</dbReference>
<dbReference type="PANTHER" id="PTHR43434:SF24">
    <property type="entry name" value="HYDROLASE-RELATED"/>
    <property type="match status" value="1"/>
</dbReference>
<dbReference type="InterPro" id="IPR041492">
    <property type="entry name" value="HAD_2"/>
</dbReference>
<accession>A0ABS6SDJ0</accession>
<dbReference type="SFLD" id="SFLDG01135">
    <property type="entry name" value="C1.5.6:_HAD__Beta-PGM__Phospha"/>
    <property type="match status" value="1"/>
</dbReference>
<evidence type="ECO:0000313" key="1">
    <source>
        <dbReference type="EMBL" id="MBV7256158.1"/>
    </source>
</evidence>
<dbReference type="Proteomes" id="UP000722336">
    <property type="component" value="Unassembled WGS sequence"/>
</dbReference>
<dbReference type="GO" id="GO:0016787">
    <property type="term" value="F:hydrolase activity"/>
    <property type="evidence" value="ECO:0007669"/>
    <property type="project" value="UniProtKB-KW"/>
</dbReference>
<organism evidence="1 2">
    <name type="scientific">Pacificimonas pallii</name>
    <dbReference type="NCBI Taxonomy" id="2827236"/>
    <lineage>
        <taxon>Bacteria</taxon>
        <taxon>Pseudomonadati</taxon>
        <taxon>Pseudomonadota</taxon>
        <taxon>Alphaproteobacteria</taxon>
        <taxon>Sphingomonadales</taxon>
        <taxon>Sphingosinicellaceae</taxon>
        <taxon>Pacificimonas</taxon>
    </lineage>
</organism>
<dbReference type="InterPro" id="IPR050155">
    <property type="entry name" value="HAD-like_hydrolase_sf"/>
</dbReference>
<dbReference type="SFLD" id="SFLDG01129">
    <property type="entry name" value="C1.5:_HAD__Beta-PGM__Phosphata"/>
    <property type="match status" value="1"/>
</dbReference>
<dbReference type="InterPro" id="IPR006439">
    <property type="entry name" value="HAD-SF_hydro_IA"/>
</dbReference>
<comment type="caution">
    <text evidence="1">The sequence shown here is derived from an EMBL/GenBank/DDBJ whole genome shotgun (WGS) entry which is preliminary data.</text>
</comment>
<dbReference type="NCBIfam" id="TIGR01549">
    <property type="entry name" value="HAD-SF-IA-v1"/>
    <property type="match status" value="1"/>
</dbReference>
<dbReference type="SFLD" id="SFLDS00003">
    <property type="entry name" value="Haloacid_Dehalogenase"/>
    <property type="match status" value="1"/>
</dbReference>
<sequence length="220" mass="24200">MTVRLAIFDCDGTLLDSQANIVSAMDACFQENGLTPPPANATRRIVGLSLPQAMMQLLPDADEDLHHRMAERYKLAYQRMRAEQRLSVEPLYPGTLETLDRLEAAGWLLAVATGKSDRGLDHALGEHGIRNRFISLQTADRHPSKPHPSMIHQALRDAGGEAAQAVMIGDTVFDVEMARNADVRSLGVAWGYHAPEELMEYGAEIVADDYTALADYILTS</sequence>
<dbReference type="RefSeq" id="WP_218444701.1">
    <property type="nucleotide sequence ID" value="NZ_JAGSPA010000002.1"/>
</dbReference>
<name>A0ABS6SDJ0_9SPHN</name>
<keyword evidence="1" id="KW-0378">Hydrolase</keyword>
<dbReference type="PANTHER" id="PTHR43434">
    <property type="entry name" value="PHOSPHOGLYCOLATE PHOSPHATASE"/>
    <property type="match status" value="1"/>
</dbReference>
<reference evidence="1 2" key="1">
    <citation type="submission" date="2021-04" db="EMBL/GenBank/DDBJ databases">
        <authorList>
            <person name="Pira H."/>
            <person name="Risdian C."/>
            <person name="Wink J."/>
        </authorList>
    </citation>
    <scope>NUCLEOTIDE SEQUENCE [LARGE SCALE GENOMIC DNA]</scope>
    <source>
        <strain evidence="1 2">WHA3</strain>
    </source>
</reference>
<gene>
    <name evidence="1" type="ORF">KCG44_05100</name>
</gene>
<protein>
    <submittedName>
        <fullName evidence="1">HAD-IA family hydrolase</fullName>
    </submittedName>
</protein>
<evidence type="ECO:0000313" key="2">
    <source>
        <dbReference type="Proteomes" id="UP000722336"/>
    </source>
</evidence>
<keyword evidence="2" id="KW-1185">Reference proteome</keyword>
<dbReference type="NCBIfam" id="TIGR01509">
    <property type="entry name" value="HAD-SF-IA-v3"/>
    <property type="match status" value="1"/>
</dbReference>
<proteinExistence type="predicted"/>